<evidence type="ECO:0000256" key="2">
    <source>
        <dbReference type="ARBA" id="ARBA00008164"/>
    </source>
</evidence>
<evidence type="ECO:0000256" key="4">
    <source>
        <dbReference type="SAM" id="MobiDB-lite"/>
    </source>
</evidence>
<dbReference type="Proteomes" id="UP000466396">
    <property type="component" value="Chromosome"/>
</dbReference>
<dbReference type="AlphaFoldDB" id="A0A7I7NTF2"/>
<dbReference type="SMART" id="SM00244">
    <property type="entry name" value="PHB"/>
    <property type="match status" value="1"/>
</dbReference>
<dbReference type="PANTHER" id="PTHR10264:SF19">
    <property type="entry name" value="AT06885P-RELATED"/>
    <property type="match status" value="1"/>
</dbReference>
<sequence length="264" mass="29202">MNFLQFYRVASRGAFSPTGRRKQLFPEPPPNTRPPPANPPLCGPALTWLIPVADRLKKVNMQIITMPVPAQDGITRDNVTVAWMRSSISRCRIRAGRQWNVQDYMSAIGQVAQTSLRSIIGKSNLDDLLCNREGLNQGLELMIDSPTLGWGIHIDRVEIKDVVLPDSMKRSMSRQAEAERERRARVITADGELQASRKLAQAAKVMAQDPAALQLRLLETVVEVAAEKNSTPVLPFPVALLRFLEQATPPRSAVPAKAPAKRAS</sequence>
<dbReference type="InterPro" id="IPR043202">
    <property type="entry name" value="Band-7_stomatin-like"/>
</dbReference>
<comment type="subcellular location">
    <subcellularLocation>
        <location evidence="1">Membrane</location>
    </subcellularLocation>
</comment>
<evidence type="ECO:0000256" key="3">
    <source>
        <dbReference type="ARBA" id="ARBA00023136"/>
    </source>
</evidence>
<dbReference type="PRINTS" id="PR00721">
    <property type="entry name" value="STOMATIN"/>
</dbReference>
<evidence type="ECO:0000313" key="7">
    <source>
        <dbReference type="Proteomes" id="UP000466396"/>
    </source>
</evidence>
<dbReference type="RefSeq" id="WP_085163170.1">
    <property type="nucleotide sequence ID" value="NZ_AP022581.1"/>
</dbReference>
<reference evidence="6 7" key="1">
    <citation type="journal article" date="2019" name="Emerg. Microbes Infect.">
        <title>Comprehensive subspecies identification of 175 nontuberculous mycobacteria species based on 7547 genomic profiles.</title>
        <authorList>
            <person name="Matsumoto Y."/>
            <person name="Kinjo T."/>
            <person name="Motooka D."/>
            <person name="Nabeya D."/>
            <person name="Jung N."/>
            <person name="Uechi K."/>
            <person name="Horii T."/>
            <person name="Iida T."/>
            <person name="Fujita J."/>
            <person name="Nakamura S."/>
        </authorList>
    </citation>
    <scope>NUCLEOTIDE SEQUENCE [LARGE SCALE GENOMIC DNA]</scope>
    <source>
        <strain evidence="6 7">JCM 15657</strain>
    </source>
</reference>
<dbReference type="EMBL" id="AP022581">
    <property type="protein sequence ID" value="BBX98817.1"/>
    <property type="molecule type" value="Genomic_DNA"/>
</dbReference>
<dbReference type="FunFam" id="3.30.479.30:FF:000004">
    <property type="entry name" value="Putative membrane protease family, stomatin"/>
    <property type="match status" value="1"/>
</dbReference>
<dbReference type="InterPro" id="IPR001972">
    <property type="entry name" value="Stomatin_HflK_fam"/>
</dbReference>
<dbReference type="PROSITE" id="PS01270">
    <property type="entry name" value="BAND_7"/>
    <property type="match status" value="1"/>
</dbReference>
<comment type="similarity">
    <text evidence="2">Belongs to the band 7/mec-2 family.</text>
</comment>
<accession>A0A7I7NTF2</accession>
<dbReference type="KEGG" id="mlj:MLAC_41110"/>
<dbReference type="SUPFAM" id="SSF117892">
    <property type="entry name" value="Band 7/SPFH domain"/>
    <property type="match status" value="1"/>
</dbReference>
<feature type="compositionally biased region" description="Pro residues" evidence="4">
    <location>
        <begin position="26"/>
        <end position="40"/>
    </location>
</feature>
<dbReference type="Gene3D" id="6.10.250.2090">
    <property type="match status" value="1"/>
</dbReference>
<dbReference type="InterPro" id="IPR001107">
    <property type="entry name" value="Band_7"/>
</dbReference>
<feature type="domain" description="Band 7" evidence="5">
    <location>
        <begin position="2"/>
        <end position="176"/>
    </location>
</feature>
<feature type="region of interest" description="Disordered" evidence="4">
    <location>
        <begin position="18"/>
        <end position="40"/>
    </location>
</feature>
<dbReference type="GO" id="GO:0098552">
    <property type="term" value="C:side of membrane"/>
    <property type="evidence" value="ECO:0007669"/>
    <property type="project" value="UniProtKB-ARBA"/>
</dbReference>
<keyword evidence="7" id="KW-1185">Reference proteome</keyword>
<dbReference type="Gene3D" id="3.30.479.30">
    <property type="entry name" value="Band 7 domain"/>
    <property type="match status" value="1"/>
</dbReference>
<proteinExistence type="inferred from homology"/>
<gene>
    <name evidence="6" type="ORF">MLAC_41110</name>
</gene>
<evidence type="ECO:0000256" key="1">
    <source>
        <dbReference type="ARBA" id="ARBA00004370"/>
    </source>
</evidence>
<evidence type="ECO:0000259" key="5">
    <source>
        <dbReference type="SMART" id="SM00244"/>
    </source>
</evidence>
<dbReference type="OrthoDB" id="9809197at2"/>
<name>A0A7I7NTF2_9MYCO</name>
<organism evidence="6 7">
    <name type="scientific">Mycobacterium lacus</name>
    <dbReference type="NCBI Taxonomy" id="169765"/>
    <lineage>
        <taxon>Bacteria</taxon>
        <taxon>Bacillati</taxon>
        <taxon>Actinomycetota</taxon>
        <taxon>Actinomycetes</taxon>
        <taxon>Mycobacteriales</taxon>
        <taxon>Mycobacteriaceae</taxon>
        <taxon>Mycobacterium</taxon>
    </lineage>
</organism>
<dbReference type="Pfam" id="PF01145">
    <property type="entry name" value="Band_7"/>
    <property type="match status" value="1"/>
</dbReference>
<dbReference type="GO" id="GO:0005886">
    <property type="term" value="C:plasma membrane"/>
    <property type="evidence" value="ECO:0007669"/>
    <property type="project" value="InterPro"/>
</dbReference>
<dbReference type="InterPro" id="IPR018080">
    <property type="entry name" value="Band_7/stomatin-like_CS"/>
</dbReference>
<protein>
    <submittedName>
        <fullName evidence="6">Peptidase</fullName>
    </submittedName>
</protein>
<evidence type="ECO:0000313" key="6">
    <source>
        <dbReference type="EMBL" id="BBX98817.1"/>
    </source>
</evidence>
<keyword evidence="3" id="KW-0472">Membrane</keyword>
<dbReference type="InterPro" id="IPR036013">
    <property type="entry name" value="Band_7/SPFH_dom_sf"/>
</dbReference>
<dbReference type="PANTHER" id="PTHR10264">
    <property type="entry name" value="BAND 7 PROTEIN-RELATED"/>
    <property type="match status" value="1"/>
</dbReference>